<dbReference type="RefSeq" id="WP_069979393.1">
    <property type="nucleotide sequence ID" value="NZ_CP017269.1"/>
</dbReference>
<accession>A0A1D8GKQ2</accession>
<dbReference type="GO" id="GO:0022857">
    <property type="term" value="F:transmembrane transporter activity"/>
    <property type="evidence" value="ECO:0007669"/>
    <property type="project" value="InterPro"/>
</dbReference>
<keyword evidence="1" id="KW-1133">Transmembrane helix</keyword>
<dbReference type="InterPro" id="IPR024529">
    <property type="entry name" value="ECF_trnsprt_substrate-spec"/>
</dbReference>
<dbReference type="AlphaFoldDB" id="A0A1D8GKQ2"/>
<keyword evidence="3" id="KW-1185">Reference proteome</keyword>
<dbReference type="NCBIfam" id="TIGR04518">
    <property type="entry name" value="ECF_S_folT_fam"/>
    <property type="match status" value="1"/>
</dbReference>
<proteinExistence type="predicted"/>
<dbReference type="EMBL" id="CP017269">
    <property type="protein sequence ID" value="AOT71490.1"/>
    <property type="molecule type" value="Genomic_DNA"/>
</dbReference>
<feature type="transmembrane region" description="Helical" evidence="1">
    <location>
        <begin position="99"/>
        <end position="126"/>
    </location>
</feature>
<evidence type="ECO:0000313" key="3">
    <source>
        <dbReference type="Proteomes" id="UP000095743"/>
    </source>
</evidence>
<evidence type="ECO:0000313" key="2">
    <source>
        <dbReference type="EMBL" id="AOT71490.1"/>
    </source>
</evidence>
<dbReference type="InterPro" id="IPR030949">
    <property type="entry name" value="ECF_S_folate_fam"/>
</dbReference>
<protein>
    <submittedName>
        <fullName evidence="2">Folate transporter</fullName>
    </submittedName>
</protein>
<dbReference type="STRING" id="1424294.Gferi_19320"/>
<gene>
    <name evidence="2" type="ORF">Gferi_19320</name>
</gene>
<keyword evidence="1" id="KW-0812">Transmembrane</keyword>
<sequence>MRNTRKLVFLALFIALEVVLTRFLSIQTPIVRIGFTFLPIALSSMMFGPWFGGIAAALADILGMMIFPAGGAYFPGFTLTAFLTGSIYGIFLYRKPKNLLRISMAVIVISVIINLGLDTLWLWMITGKAIMVLLPARVIKCLIMIPIQIPMIHVVWHYTLGRLNFNYSTSGINS</sequence>
<dbReference type="Gene3D" id="1.10.1760.20">
    <property type="match status" value="1"/>
</dbReference>
<feature type="transmembrane region" description="Helical" evidence="1">
    <location>
        <begin position="138"/>
        <end position="158"/>
    </location>
</feature>
<dbReference type="KEGG" id="gfe:Gferi_19320"/>
<dbReference type="Pfam" id="PF12822">
    <property type="entry name" value="ECF_trnsprt"/>
    <property type="match status" value="1"/>
</dbReference>
<evidence type="ECO:0000256" key="1">
    <source>
        <dbReference type="SAM" id="Phobius"/>
    </source>
</evidence>
<dbReference type="OrthoDB" id="4624at2"/>
<feature type="transmembrane region" description="Helical" evidence="1">
    <location>
        <begin position="37"/>
        <end position="59"/>
    </location>
</feature>
<dbReference type="Proteomes" id="UP000095743">
    <property type="component" value="Chromosome"/>
</dbReference>
<feature type="transmembrane region" description="Helical" evidence="1">
    <location>
        <begin position="71"/>
        <end position="93"/>
    </location>
</feature>
<reference evidence="2 3" key="1">
    <citation type="submission" date="2016-09" db="EMBL/GenBank/DDBJ databases">
        <title>Genomic analysis reveals versatility of anaerobic energy metabolism of Geosporobacter ferrireducens IRF9 of phylum Firmicutes.</title>
        <authorList>
            <person name="Kim S.-J."/>
        </authorList>
    </citation>
    <scope>NUCLEOTIDE SEQUENCE [LARGE SCALE GENOMIC DNA]</scope>
    <source>
        <strain evidence="2 3">IRF9</strain>
    </source>
</reference>
<organism evidence="2 3">
    <name type="scientific">Geosporobacter ferrireducens</name>
    <dbReference type="NCBI Taxonomy" id="1424294"/>
    <lineage>
        <taxon>Bacteria</taxon>
        <taxon>Bacillati</taxon>
        <taxon>Bacillota</taxon>
        <taxon>Clostridia</taxon>
        <taxon>Peptostreptococcales</taxon>
        <taxon>Thermotaleaceae</taxon>
        <taxon>Geosporobacter</taxon>
    </lineage>
</organism>
<name>A0A1D8GKQ2_9FIRM</name>
<keyword evidence="1" id="KW-0472">Membrane</keyword>